<protein>
    <recommendedName>
        <fullName evidence="5">Sulfate transporter</fullName>
    </recommendedName>
</protein>
<keyword evidence="4" id="KW-1185">Reference proteome</keyword>
<accession>A0ABD3NPA5</accession>
<feature type="transmembrane region" description="Helical" evidence="2">
    <location>
        <begin position="527"/>
        <end position="544"/>
    </location>
</feature>
<feature type="region of interest" description="Disordered" evidence="1">
    <location>
        <begin position="1"/>
        <end position="27"/>
    </location>
</feature>
<gene>
    <name evidence="3" type="ORF">ACHAWO_003221</name>
</gene>
<sequence>MSSTNETNCARNNMQSQNSHESTHQSAIMSTVRARIHHLYKTSTLAELSGSLGDLGTFIPLTTALARERKISLAPSLFWAGICNILSGIKWDVPMCVQPMKSIAAVALSGDVQNGGLDALSVTTAGILTGAVVLFLGVSNLMELVNAIVPATVVVGIQVGVGLRLASKGMNDVMDLSWFGGYDCIALAVGCSVMSLFLLRENECKDEKIRANEDEQQTSQINSDLSTDENVEMGQYNQESQESSLHLESSHSTAVASSQHTSQSALESSFQDNGRSRDDALDLPITRSTQMQKLWNKACCCLHLSPSTPHPVGIYLFLIGCIFAIVTLATAAPDSGYDLPLHFFGADIAINALSGVSLLDWRIGFFRGTLPQLPLTTLNSVISVCCLAHQLYPEKRDESANDNASDAVISRREVSISVGLMNLLLCPLGSMPNCHGAGGLAGQHRFGARHGTSVIMLGLFKVFLAIFFGGSALTLLDALPTAVLGVMVTIAGIELIGTGVSMLVSIVDKVKEKSIMQANTILREKTLVAMVTASVIIATARTDYGALAGWVAHMIYGDGFVSFISWVRRRSGI</sequence>
<feature type="transmembrane region" description="Helical" evidence="2">
    <location>
        <begin position="550"/>
        <end position="567"/>
    </location>
</feature>
<keyword evidence="2" id="KW-0812">Transmembrane</keyword>
<evidence type="ECO:0000256" key="2">
    <source>
        <dbReference type="SAM" id="Phobius"/>
    </source>
</evidence>
<feature type="transmembrane region" description="Helical" evidence="2">
    <location>
        <begin position="178"/>
        <end position="199"/>
    </location>
</feature>
<dbReference type="InterPro" id="IPR031563">
    <property type="entry name" value="MOT1/MOT2"/>
</dbReference>
<comment type="caution">
    <text evidence="3">The sequence shown here is derived from an EMBL/GenBank/DDBJ whole genome shotgun (WGS) entry which is preliminary data.</text>
</comment>
<organism evidence="3 4">
    <name type="scientific">Cyclotella atomus</name>
    <dbReference type="NCBI Taxonomy" id="382360"/>
    <lineage>
        <taxon>Eukaryota</taxon>
        <taxon>Sar</taxon>
        <taxon>Stramenopiles</taxon>
        <taxon>Ochrophyta</taxon>
        <taxon>Bacillariophyta</taxon>
        <taxon>Coscinodiscophyceae</taxon>
        <taxon>Thalassiosirophycidae</taxon>
        <taxon>Stephanodiscales</taxon>
        <taxon>Stephanodiscaceae</taxon>
        <taxon>Cyclotella</taxon>
    </lineage>
</organism>
<proteinExistence type="predicted"/>
<feature type="transmembrane region" description="Helical" evidence="2">
    <location>
        <begin position="144"/>
        <end position="166"/>
    </location>
</feature>
<reference evidence="3 4" key="1">
    <citation type="submission" date="2024-10" db="EMBL/GenBank/DDBJ databases">
        <title>Updated reference genomes for cyclostephanoid diatoms.</title>
        <authorList>
            <person name="Roberts W.R."/>
            <person name="Alverson A.J."/>
        </authorList>
    </citation>
    <scope>NUCLEOTIDE SEQUENCE [LARGE SCALE GENOMIC DNA]</scope>
    <source>
        <strain evidence="3 4">AJA010-31</strain>
    </source>
</reference>
<keyword evidence="2" id="KW-0472">Membrane</keyword>
<feature type="transmembrane region" description="Helical" evidence="2">
    <location>
        <begin position="339"/>
        <end position="359"/>
    </location>
</feature>
<dbReference type="PANTHER" id="PTHR31970:SF9">
    <property type="entry name" value="MOLYBDATE TRANSPORTER 2"/>
    <property type="match status" value="1"/>
</dbReference>
<feature type="transmembrane region" description="Helical" evidence="2">
    <location>
        <begin position="312"/>
        <end position="333"/>
    </location>
</feature>
<feature type="region of interest" description="Disordered" evidence="1">
    <location>
        <begin position="210"/>
        <end position="229"/>
    </location>
</feature>
<feature type="transmembrane region" description="Helical" evidence="2">
    <location>
        <begin position="119"/>
        <end position="137"/>
    </location>
</feature>
<dbReference type="Pfam" id="PF16983">
    <property type="entry name" value="MFS_MOT1"/>
    <property type="match status" value="2"/>
</dbReference>
<dbReference type="EMBL" id="JALLPJ020001060">
    <property type="protein sequence ID" value="KAL3777164.1"/>
    <property type="molecule type" value="Genomic_DNA"/>
</dbReference>
<feature type="transmembrane region" description="Helical" evidence="2">
    <location>
        <begin position="71"/>
        <end position="91"/>
    </location>
</feature>
<feature type="transmembrane region" description="Helical" evidence="2">
    <location>
        <begin position="454"/>
        <end position="476"/>
    </location>
</feature>
<dbReference type="AlphaFoldDB" id="A0ABD3NPA5"/>
<evidence type="ECO:0008006" key="5">
    <source>
        <dbReference type="Google" id="ProtNLM"/>
    </source>
</evidence>
<evidence type="ECO:0000256" key="1">
    <source>
        <dbReference type="SAM" id="MobiDB-lite"/>
    </source>
</evidence>
<name>A0ABD3NPA5_9STRA</name>
<evidence type="ECO:0000313" key="4">
    <source>
        <dbReference type="Proteomes" id="UP001530400"/>
    </source>
</evidence>
<keyword evidence="2" id="KW-1133">Transmembrane helix</keyword>
<dbReference type="PANTHER" id="PTHR31970">
    <property type="match status" value="1"/>
</dbReference>
<dbReference type="Proteomes" id="UP001530400">
    <property type="component" value="Unassembled WGS sequence"/>
</dbReference>
<feature type="transmembrane region" description="Helical" evidence="2">
    <location>
        <begin position="482"/>
        <end position="507"/>
    </location>
</feature>
<evidence type="ECO:0000313" key="3">
    <source>
        <dbReference type="EMBL" id="KAL3777164.1"/>
    </source>
</evidence>